<dbReference type="RefSeq" id="WP_268599383.1">
    <property type="nucleotide sequence ID" value="NZ_JAMDNP010000019.1"/>
</dbReference>
<evidence type="ECO:0000313" key="2">
    <source>
        <dbReference type="EMBL" id="MCY9761057.1"/>
    </source>
</evidence>
<sequence length="279" mass="32743">MIEGIDYIKLDDEDLKKLHEEMLQLLIELDKICQKNNIPYFLAGGTLLGAIRHKGFIPWDDDIDIHMFRKDYERFCEVCKKELDGEKFFLQNQRSDKHYNWVYGKLRLKNTSFVRAGQEHIKQKDGIFIDICPIDNLSSRQYKQKISVSICKMCRKILWAQVGKKCAGNAYSRLLFKVLSWIPRALTISVFNYFSGIDNKKDTPFLVCNNVAGHVFKREWYDEAIMAEFEGRLFQIPKGYDDILSSMYGEYMELPPKEKQKGHIYASYIKFLDGSELKL</sequence>
<dbReference type="Proteomes" id="UP001527181">
    <property type="component" value="Unassembled WGS sequence"/>
</dbReference>
<dbReference type="PANTHER" id="PTHR43404">
    <property type="entry name" value="LIPOPOLYSACCHARIDE CHOLINEPHOSPHOTRANSFERASE LICD"/>
    <property type="match status" value="1"/>
</dbReference>
<dbReference type="Pfam" id="PF04991">
    <property type="entry name" value="LicD"/>
    <property type="match status" value="1"/>
</dbReference>
<dbReference type="InterPro" id="IPR052942">
    <property type="entry name" value="LPS_cholinephosphotransferase"/>
</dbReference>
<evidence type="ECO:0000313" key="3">
    <source>
        <dbReference type="Proteomes" id="UP001527181"/>
    </source>
</evidence>
<feature type="domain" description="LicD/FKTN/FKRP nucleotidyltransferase" evidence="1">
    <location>
        <begin position="33"/>
        <end position="249"/>
    </location>
</feature>
<dbReference type="EMBL" id="JAMDNP010000019">
    <property type="protein sequence ID" value="MCY9761057.1"/>
    <property type="molecule type" value="Genomic_DNA"/>
</dbReference>
<keyword evidence="3" id="KW-1185">Reference proteome</keyword>
<dbReference type="InterPro" id="IPR007074">
    <property type="entry name" value="LicD/FKTN/FKRP_NTP_transf"/>
</dbReference>
<accession>A0ABT4GWH1</accession>
<reference evidence="2 3" key="1">
    <citation type="submission" date="2022-05" db="EMBL/GenBank/DDBJ databases">
        <title>Genome Sequencing of Bee-Associated Microbes.</title>
        <authorList>
            <person name="Dunlap C."/>
        </authorList>
    </citation>
    <scope>NUCLEOTIDE SEQUENCE [LARGE SCALE GENOMIC DNA]</scope>
    <source>
        <strain evidence="2 3">NRRL B-04010</strain>
    </source>
</reference>
<protein>
    <submittedName>
        <fullName evidence="2">LicD family protein</fullName>
    </submittedName>
</protein>
<gene>
    <name evidence="2" type="ORF">M5X12_10770</name>
</gene>
<proteinExistence type="predicted"/>
<dbReference type="PANTHER" id="PTHR43404:SF2">
    <property type="entry name" value="LIPOPOLYSACCHARIDE CHOLINEPHOSPHOTRANSFERASE LICD"/>
    <property type="match status" value="1"/>
</dbReference>
<organism evidence="2 3">
    <name type="scientific">Paenibacillus alvei</name>
    <name type="common">Bacillus alvei</name>
    <dbReference type="NCBI Taxonomy" id="44250"/>
    <lineage>
        <taxon>Bacteria</taxon>
        <taxon>Bacillati</taxon>
        <taxon>Bacillota</taxon>
        <taxon>Bacilli</taxon>
        <taxon>Bacillales</taxon>
        <taxon>Paenibacillaceae</taxon>
        <taxon>Paenibacillus</taxon>
    </lineage>
</organism>
<name>A0ABT4GWH1_PAEAL</name>
<evidence type="ECO:0000259" key="1">
    <source>
        <dbReference type="Pfam" id="PF04991"/>
    </source>
</evidence>
<comment type="caution">
    <text evidence="2">The sequence shown here is derived from an EMBL/GenBank/DDBJ whole genome shotgun (WGS) entry which is preliminary data.</text>
</comment>